<dbReference type="Gene3D" id="3.90.470.20">
    <property type="entry name" value="4'-phosphopantetheinyl transferase domain"/>
    <property type="match status" value="1"/>
</dbReference>
<feature type="domain" description="4'-phosphopantetheinyl transferase" evidence="3">
    <location>
        <begin position="116"/>
        <end position="179"/>
    </location>
</feature>
<dbReference type="InterPro" id="IPR008278">
    <property type="entry name" value="4-PPantetheinyl_Trfase_dom"/>
</dbReference>
<dbReference type="GO" id="GO:0000287">
    <property type="term" value="F:magnesium ion binding"/>
    <property type="evidence" value="ECO:0007669"/>
    <property type="project" value="InterPro"/>
</dbReference>
<dbReference type="SUPFAM" id="SSF56214">
    <property type="entry name" value="4'-phosphopantetheinyl transferase"/>
    <property type="match status" value="2"/>
</dbReference>
<evidence type="ECO:0000313" key="4">
    <source>
        <dbReference type="EMBL" id="GHE61958.1"/>
    </source>
</evidence>
<dbReference type="GO" id="GO:0008897">
    <property type="term" value="F:holo-[acyl-carrier-protein] synthase activity"/>
    <property type="evidence" value="ECO:0007669"/>
    <property type="project" value="InterPro"/>
</dbReference>
<name>A0A919DM23_9ACTN</name>
<dbReference type="AlphaFoldDB" id="A0A919DM23"/>
<proteinExistence type="inferred from homology"/>
<evidence type="ECO:0000259" key="3">
    <source>
        <dbReference type="Pfam" id="PF01648"/>
    </source>
</evidence>
<dbReference type="Pfam" id="PF01648">
    <property type="entry name" value="ACPS"/>
    <property type="match status" value="1"/>
</dbReference>
<dbReference type="GO" id="GO:0019878">
    <property type="term" value="P:lysine biosynthetic process via aminoadipic acid"/>
    <property type="evidence" value="ECO:0007669"/>
    <property type="project" value="TreeGrafter"/>
</dbReference>
<evidence type="ECO:0000256" key="1">
    <source>
        <dbReference type="ARBA" id="ARBA00010990"/>
    </source>
</evidence>
<dbReference type="Proteomes" id="UP000641386">
    <property type="component" value="Unassembled WGS sequence"/>
</dbReference>
<keyword evidence="5" id="KW-1185">Reference proteome</keyword>
<dbReference type="EMBL" id="BNBC01000004">
    <property type="protein sequence ID" value="GHE61958.1"/>
    <property type="molecule type" value="Genomic_DNA"/>
</dbReference>
<dbReference type="PANTHER" id="PTHR12215">
    <property type="entry name" value="PHOSPHOPANTETHEINE TRANSFERASE"/>
    <property type="match status" value="1"/>
</dbReference>
<keyword evidence="2" id="KW-0808">Transferase</keyword>
<reference evidence="4" key="2">
    <citation type="submission" date="2020-09" db="EMBL/GenBank/DDBJ databases">
        <authorList>
            <person name="Sun Q."/>
            <person name="Ohkuma M."/>
        </authorList>
    </citation>
    <scope>NUCLEOTIDE SEQUENCE</scope>
    <source>
        <strain evidence="4">JCM 3302</strain>
    </source>
</reference>
<protein>
    <recommendedName>
        <fullName evidence="3">4'-phosphopantetheinyl transferase domain-containing protein</fullName>
    </recommendedName>
</protein>
<evidence type="ECO:0000256" key="2">
    <source>
        <dbReference type="ARBA" id="ARBA00022679"/>
    </source>
</evidence>
<comment type="caution">
    <text evidence="4">The sequence shown here is derived from an EMBL/GenBank/DDBJ whole genome shotgun (WGS) entry which is preliminary data.</text>
</comment>
<reference evidence="4" key="1">
    <citation type="journal article" date="2014" name="Int. J. Syst. Evol. Microbiol.">
        <title>Complete genome sequence of Corynebacterium casei LMG S-19264T (=DSM 44701T), isolated from a smear-ripened cheese.</title>
        <authorList>
            <consortium name="US DOE Joint Genome Institute (JGI-PGF)"/>
            <person name="Walter F."/>
            <person name="Albersmeier A."/>
            <person name="Kalinowski J."/>
            <person name="Ruckert C."/>
        </authorList>
    </citation>
    <scope>NUCLEOTIDE SEQUENCE</scope>
    <source>
        <strain evidence="4">JCM 3302</strain>
    </source>
</reference>
<dbReference type="InterPro" id="IPR050559">
    <property type="entry name" value="P-Pant_transferase_sf"/>
</dbReference>
<sequence>MPAEGRADLWLLRLPSPEDITGTLDLSVLDESERARASSCRRQKGGFLYASAHIALRRLLGAYLDHPPAGLRFVRLPCPCCDEPHGRPTLGVPDSAVHFSLSHSSGMALIGIAAVPIGVDVEEVPGTSTVKVCSTAVHPDERAEIEAVPASLRRAAFGQLWTRKEAYLKGLGTGLGRPLSQDYLGAEESARPPGWTVVDIPCGPAHTGAAAVATEALTGTSLRWIPIESLYAGDGGGLCLSAA</sequence>
<gene>
    <name evidence="4" type="ORF">GCM10014715_14390</name>
</gene>
<dbReference type="InterPro" id="IPR037143">
    <property type="entry name" value="4-PPantetheinyl_Trfase_dom_sf"/>
</dbReference>
<organism evidence="4 5">
    <name type="scientific">Streptomyces spiralis</name>
    <dbReference type="NCBI Taxonomy" id="66376"/>
    <lineage>
        <taxon>Bacteria</taxon>
        <taxon>Bacillati</taxon>
        <taxon>Actinomycetota</taxon>
        <taxon>Actinomycetes</taxon>
        <taxon>Kitasatosporales</taxon>
        <taxon>Streptomycetaceae</taxon>
        <taxon>Streptomyces</taxon>
    </lineage>
</organism>
<evidence type="ECO:0000313" key="5">
    <source>
        <dbReference type="Proteomes" id="UP000641386"/>
    </source>
</evidence>
<dbReference type="PANTHER" id="PTHR12215:SF10">
    <property type="entry name" value="L-AMINOADIPATE-SEMIALDEHYDE DEHYDROGENASE-PHOSPHOPANTETHEINYL TRANSFERASE"/>
    <property type="match status" value="1"/>
</dbReference>
<comment type="similarity">
    <text evidence="1">Belongs to the P-Pant transferase superfamily. Gsp/Sfp/HetI/AcpT family.</text>
</comment>
<dbReference type="GO" id="GO:0005829">
    <property type="term" value="C:cytosol"/>
    <property type="evidence" value="ECO:0007669"/>
    <property type="project" value="TreeGrafter"/>
</dbReference>
<accession>A0A919DM23</accession>